<evidence type="ECO:0000313" key="5">
    <source>
        <dbReference type="Proteomes" id="UP000030641"/>
    </source>
</evidence>
<dbReference type="AlphaFoldDB" id="A0A074YCI0"/>
<dbReference type="GO" id="GO:0006897">
    <property type="term" value="P:endocytosis"/>
    <property type="evidence" value="ECO:0007669"/>
    <property type="project" value="InterPro"/>
</dbReference>
<dbReference type="OrthoDB" id="10068368at2759"/>
<evidence type="ECO:0000259" key="3">
    <source>
        <dbReference type="PROSITE" id="PS50179"/>
    </source>
</evidence>
<dbReference type="CDD" id="cd16980">
    <property type="entry name" value="VHS_Lsb5"/>
    <property type="match status" value="1"/>
</dbReference>
<sequence length="510" mass="57627">MEFFTWCMAYPCPYGPCNPAEVDEWNKECVAIQEKRRQKRELKAAARYKTLWPPTRPPPRYSALPCRLSRYSISCPACRLRDLKSILRQWIVQQRKPYSAVSVQIDRLTSEQFEEDDLSGIIDLVEVIRIQSSGPTEAARAIRKKLSKYGNAHRQIRALNILDGLIQNAGNRFQKTFADEPLLERLRLMVRDDMVDLEVRNKCNVLYRQWAVAYKDTPGLHNIAALYKQLPQKPRPRHSQAKSKVLRETEADAHEDPSPTPPLAPAVSHSRGHSRSGSAANASTSTSRPVTLTPTPHYSIREAVKASTKKKDKNATATKFSFEKEKPNMIQSIAQASIASTNLLNALQLINRENERVSENMEVLNRFEVCKLLRRNILRYIQLVESDEWIGSLLSANDELVKALTSYEIMDRSLDDDSDSDAWEHMPDNHATGAESQLAGLKLGEAAPPKPPRPGNLAMPAKPDFGKAKVEESDESENDYEEDDEDNPFGDSNAVKTPHGERPGMTWKNV</sequence>
<dbReference type="InterPro" id="IPR045007">
    <property type="entry name" value="LSB5"/>
</dbReference>
<proteinExistence type="predicted"/>
<feature type="domain" description="VHS" evidence="3">
    <location>
        <begin position="108"/>
        <end position="233"/>
    </location>
</feature>
<dbReference type="InParanoid" id="A0A074YCI0"/>
<comment type="subunit">
    <text evidence="1">Component of the ESCRT-0 complex composed of HSE1 and VPS27.</text>
</comment>
<dbReference type="EMBL" id="KL584759">
    <property type="protein sequence ID" value="KEQ95450.1"/>
    <property type="molecule type" value="Genomic_DNA"/>
</dbReference>
<dbReference type="SUPFAM" id="SSF48464">
    <property type="entry name" value="ENTH/VHS domain"/>
    <property type="match status" value="1"/>
</dbReference>
<feature type="compositionally biased region" description="Basic and acidic residues" evidence="2">
    <location>
        <begin position="245"/>
        <end position="257"/>
    </location>
</feature>
<dbReference type="GO" id="GO:0007034">
    <property type="term" value="P:vacuolar transport"/>
    <property type="evidence" value="ECO:0007669"/>
    <property type="project" value="UniProtKB-ARBA"/>
</dbReference>
<dbReference type="InterPro" id="IPR002014">
    <property type="entry name" value="VHS_dom"/>
</dbReference>
<evidence type="ECO:0000256" key="2">
    <source>
        <dbReference type="SAM" id="MobiDB-lite"/>
    </source>
</evidence>
<evidence type="ECO:0000256" key="1">
    <source>
        <dbReference type="ARBA" id="ARBA00011446"/>
    </source>
</evidence>
<dbReference type="OMA" id="YGSVHRQ"/>
<dbReference type="GeneID" id="25363989"/>
<dbReference type="STRING" id="1043005.A0A074YCI0"/>
<dbReference type="PROSITE" id="PS50179">
    <property type="entry name" value="VHS"/>
    <property type="match status" value="1"/>
</dbReference>
<dbReference type="Gene3D" id="1.25.40.90">
    <property type="match status" value="1"/>
</dbReference>
<accession>A0A074YCI0</accession>
<dbReference type="InterPro" id="IPR038425">
    <property type="entry name" value="GAT_sf"/>
</dbReference>
<dbReference type="InterPro" id="IPR044103">
    <property type="entry name" value="GAT_LSB5"/>
</dbReference>
<dbReference type="FunCoup" id="A0A074YCI0">
    <property type="interactions" value="20"/>
</dbReference>
<dbReference type="GO" id="GO:0051666">
    <property type="term" value="P:actin cortical patch localization"/>
    <property type="evidence" value="ECO:0007669"/>
    <property type="project" value="TreeGrafter"/>
</dbReference>
<dbReference type="PANTHER" id="PTHR47789:SF1">
    <property type="entry name" value="LAS SEVENTEEN-BINDING PROTEIN 5"/>
    <property type="match status" value="1"/>
</dbReference>
<dbReference type="GO" id="GO:0035091">
    <property type="term" value="F:phosphatidylinositol binding"/>
    <property type="evidence" value="ECO:0007669"/>
    <property type="project" value="InterPro"/>
</dbReference>
<dbReference type="HOGENOM" id="CLU_036827_0_0_1"/>
<dbReference type="Gene3D" id="1.20.58.160">
    <property type="match status" value="1"/>
</dbReference>
<organism evidence="4 5">
    <name type="scientific">Aureobasidium subglaciale (strain EXF-2481)</name>
    <name type="common">Aureobasidium pullulans var. subglaciale</name>
    <dbReference type="NCBI Taxonomy" id="1043005"/>
    <lineage>
        <taxon>Eukaryota</taxon>
        <taxon>Fungi</taxon>
        <taxon>Dikarya</taxon>
        <taxon>Ascomycota</taxon>
        <taxon>Pezizomycotina</taxon>
        <taxon>Dothideomycetes</taxon>
        <taxon>Dothideomycetidae</taxon>
        <taxon>Dothideales</taxon>
        <taxon>Saccotheciaceae</taxon>
        <taxon>Aureobasidium</taxon>
    </lineage>
</organism>
<feature type="compositionally biased region" description="Acidic residues" evidence="2">
    <location>
        <begin position="472"/>
        <end position="488"/>
    </location>
</feature>
<gene>
    <name evidence="4" type="ORF">AUEXF2481DRAFT_29528</name>
</gene>
<feature type="region of interest" description="Disordered" evidence="2">
    <location>
        <begin position="441"/>
        <end position="510"/>
    </location>
</feature>
<dbReference type="SMART" id="SM00288">
    <property type="entry name" value="VHS"/>
    <property type="match status" value="1"/>
</dbReference>
<protein>
    <recommendedName>
        <fullName evidence="3">VHS domain-containing protein</fullName>
    </recommendedName>
</protein>
<dbReference type="PANTHER" id="PTHR47789">
    <property type="entry name" value="LAS SEVENTEEN-BINDING PROTEIN 5"/>
    <property type="match status" value="1"/>
</dbReference>
<dbReference type="SUPFAM" id="SSF89009">
    <property type="entry name" value="GAT-like domain"/>
    <property type="match status" value="1"/>
</dbReference>
<dbReference type="CDD" id="cd14232">
    <property type="entry name" value="GAT_LSB5"/>
    <property type="match status" value="1"/>
</dbReference>
<reference evidence="4 5" key="1">
    <citation type="journal article" date="2014" name="BMC Genomics">
        <title>Genome sequencing of four Aureobasidium pullulans varieties: biotechnological potential, stress tolerance, and description of new species.</title>
        <authorList>
            <person name="Gostin Ar C."/>
            <person name="Ohm R.A."/>
            <person name="Kogej T."/>
            <person name="Sonjak S."/>
            <person name="Turk M."/>
            <person name="Zajc J."/>
            <person name="Zalar P."/>
            <person name="Grube M."/>
            <person name="Sun H."/>
            <person name="Han J."/>
            <person name="Sharma A."/>
            <person name="Chiniquy J."/>
            <person name="Ngan C.Y."/>
            <person name="Lipzen A."/>
            <person name="Barry K."/>
            <person name="Grigoriev I.V."/>
            <person name="Gunde-Cimerman N."/>
        </authorList>
    </citation>
    <scope>NUCLEOTIDE SEQUENCE [LARGE SCALE GENOMIC DNA]</scope>
    <source>
        <strain evidence="4 5">EXF-2481</strain>
    </source>
</reference>
<dbReference type="GO" id="GO:0030479">
    <property type="term" value="C:actin cortical patch"/>
    <property type="evidence" value="ECO:0007669"/>
    <property type="project" value="TreeGrafter"/>
</dbReference>
<dbReference type="Pfam" id="PF00790">
    <property type="entry name" value="VHS"/>
    <property type="match status" value="1"/>
</dbReference>
<name>A0A074YCI0_AURSE</name>
<dbReference type="Proteomes" id="UP000030641">
    <property type="component" value="Unassembled WGS sequence"/>
</dbReference>
<feature type="region of interest" description="Disordered" evidence="2">
    <location>
        <begin position="231"/>
        <end position="318"/>
    </location>
</feature>
<dbReference type="GO" id="GO:0043130">
    <property type="term" value="F:ubiquitin binding"/>
    <property type="evidence" value="ECO:0007669"/>
    <property type="project" value="InterPro"/>
</dbReference>
<dbReference type="GO" id="GO:0007015">
    <property type="term" value="P:actin filament organization"/>
    <property type="evidence" value="ECO:0007669"/>
    <property type="project" value="InterPro"/>
</dbReference>
<dbReference type="RefSeq" id="XP_013343808.1">
    <property type="nucleotide sequence ID" value="XM_013488354.1"/>
</dbReference>
<dbReference type="InterPro" id="IPR008942">
    <property type="entry name" value="ENTH_VHS"/>
</dbReference>
<keyword evidence="5" id="KW-1185">Reference proteome</keyword>
<feature type="compositionally biased region" description="Low complexity" evidence="2">
    <location>
        <begin position="275"/>
        <end position="288"/>
    </location>
</feature>
<evidence type="ECO:0000313" key="4">
    <source>
        <dbReference type="EMBL" id="KEQ95450.1"/>
    </source>
</evidence>